<protein>
    <submittedName>
        <fullName evidence="1">DNA-dependent ATPase I/helicase II</fullName>
    </submittedName>
</protein>
<organism evidence="1 2">
    <name type="scientific">Pseudomonas monteilii</name>
    <dbReference type="NCBI Taxonomy" id="76759"/>
    <lineage>
        <taxon>Bacteria</taxon>
        <taxon>Pseudomonadati</taxon>
        <taxon>Pseudomonadota</taxon>
        <taxon>Gammaproteobacteria</taxon>
        <taxon>Pseudomonadales</taxon>
        <taxon>Pseudomonadaceae</taxon>
        <taxon>Pseudomonas</taxon>
    </lineage>
</organism>
<name>A0AAE6V0A2_9PSED</name>
<evidence type="ECO:0000313" key="2">
    <source>
        <dbReference type="Proteomes" id="UP000464593"/>
    </source>
</evidence>
<proteinExistence type="predicted"/>
<accession>A0AAE6V0A2</accession>
<dbReference type="EMBL" id="CP040324">
    <property type="protein sequence ID" value="QHB25969.1"/>
    <property type="molecule type" value="Genomic_DNA"/>
</dbReference>
<dbReference type="AlphaFoldDB" id="A0AAE6V0A2"/>
<evidence type="ECO:0000313" key="1">
    <source>
        <dbReference type="EMBL" id="QHB25969.1"/>
    </source>
</evidence>
<sequence length="58" mass="6569">MPFLCKQTEGIRPGVYRFLFVQAGLLDGVFPSSKKLKRLSASLPGRFQSERRIVAKRS</sequence>
<gene>
    <name evidence="1" type="ORF">TCK1_623</name>
</gene>
<dbReference type="Proteomes" id="UP000464593">
    <property type="component" value="Chromosome"/>
</dbReference>
<reference evidence="1 2" key="1">
    <citation type="submission" date="2019-05" db="EMBL/GenBank/DDBJ databases">
        <title>Complete genome sequence of Pseudomonas Pseudomonas resinovorans.</title>
        <authorList>
            <person name="Chen H.-P."/>
        </authorList>
    </citation>
    <scope>NUCLEOTIDE SEQUENCE [LARGE SCALE GENOMIC DNA]</scope>
    <source>
        <strain evidence="1 2">TCU-CK1</strain>
    </source>
</reference>